<accession>A0A7J8IZ03</accession>
<organism evidence="2 3">
    <name type="scientific">Molossus molossus</name>
    <name type="common">Pallas' mastiff bat</name>
    <name type="synonym">Vespertilio molossus</name>
    <dbReference type="NCBI Taxonomy" id="27622"/>
    <lineage>
        <taxon>Eukaryota</taxon>
        <taxon>Metazoa</taxon>
        <taxon>Chordata</taxon>
        <taxon>Craniata</taxon>
        <taxon>Vertebrata</taxon>
        <taxon>Euteleostomi</taxon>
        <taxon>Mammalia</taxon>
        <taxon>Eutheria</taxon>
        <taxon>Laurasiatheria</taxon>
        <taxon>Chiroptera</taxon>
        <taxon>Yangochiroptera</taxon>
        <taxon>Molossidae</taxon>
        <taxon>Molossus</taxon>
    </lineage>
</organism>
<dbReference type="InParanoid" id="A0A7J8IZ03"/>
<proteinExistence type="predicted"/>
<sequence length="151" mass="16996">MPCLCKPSNQEPMPPALPSSNSQLCTTAPYQYPASTRPLEAACQSPGEFLRQSNKTYLPWLTCSFHWKPHKGSCQRSPSVNPSTPRPWLPRVAPRRACLLVSRSVSIRPSFQWLAPPDLLALPHLNGNKNLYYKTTSEKLEPKIIKKAQNE</sequence>
<dbReference type="Proteomes" id="UP000550707">
    <property type="component" value="Unassembled WGS sequence"/>
</dbReference>
<dbReference type="EMBL" id="JACASF010000003">
    <property type="protein sequence ID" value="KAF6489863.1"/>
    <property type="molecule type" value="Genomic_DNA"/>
</dbReference>
<protein>
    <submittedName>
        <fullName evidence="2">Uncharacterized protein</fullName>
    </submittedName>
</protein>
<gene>
    <name evidence="2" type="ORF">HJG59_010265</name>
</gene>
<evidence type="ECO:0000256" key="1">
    <source>
        <dbReference type="SAM" id="MobiDB-lite"/>
    </source>
</evidence>
<reference evidence="2 3" key="1">
    <citation type="journal article" date="2020" name="Nature">
        <title>Six reference-quality genomes reveal evolution of bat adaptations.</title>
        <authorList>
            <person name="Jebb D."/>
            <person name="Huang Z."/>
            <person name="Pippel M."/>
            <person name="Hughes G.M."/>
            <person name="Lavrichenko K."/>
            <person name="Devanna P."/>
            <person name="Winkler S."/>
            <person name="Jermiin L.S."/>
            <person name="Skirmuntt E.C."/>
            <person name="Katzourakis A."/>
            <person name="Burkitt-Gray L."/>
            <person name="Ray D.A."/>
            <person name="Sullivan K.A.M."/>
            <person name="Roscito J.G."/>
            <person name="Kirilenko B.M."/>
            <person name="Davalos L.M."/>
            <person name="Corthals A.P."/>
            <person name="Power M.L."/>
            <person name="Jones G."/>
            <person name="Ransome R.D."/>
            <person name="Dechmann D.K.N."/>
            <person name="Locatelli A.G."/>
            <person name="Puechmaille S.J."/>
            <person name="Fedrigo O."/>
            <person name="Jarvis E.D."/>
            <person name="Hiller M."/>
            <person name="Vernes S.C."/>
            <person name="Myers E.W."/>
            <person name="Teeling E.C."/>
        </authorList>
    </citation>
    <scope>NUCLEOTIDE SEQUENCE [LARGE SCALE GENOMIC DNA]</scope>
    <source>
        <strain evidence="2">MMolMol1</strain>
        <tissue evidence="2">Muscle</tissue>
    </source>
</reference>
<dbReference type="AlphaFoldDB" id="A0A7J8IZ03"/>
<evidence type="ECO:0000313" key="3">
    <source>
        <dbReference type="Proteomes" id="UP000550707"/>
    </source>
</evidence>
<feature type="region of interest" description="Disordered" evidence="1">
    <location>
        <begin position="1"/>
        <end position="20"/>
    </location>
</feature>
<comment type="caution">
    <text evidence="2">The sequence shown here is derived from an EMBL/GenBank/DDBJ whole genome shotgun (WGS) entry which is preliminary data.</text>
</comment>
<name>A0A7J8IZ03_MOLMO</name>
<keyword evidence="3" id="KW-1185">Reference proteome</keyword>
<evidence type="ECO:0000313" key="2">
    <source>
        <dbReference type="EMBL" id="KAF6489863.1"/>
    </source>
</evidence>